<dbReference type="Proteomes" id="UP001597058">
    <property type="component" value="Unassembled WGS sequence"/>
</dbReference>
<evidence type="ECO:0000256" key="1">
    <source>
        <dbReference type="SAM" id="Coils"/>
    </source>
</evidence>
<accession>A0ABW3XEK5</accession>
<organism evidence="2 3">
    <name type="scientific">Streptomyces kaempferi</name>
    <dbReference type="NCBI Taxonomy" id="333725"/>
    <lineage>
        <taxon>Bacteria</taxon>
        <taxon>Bacillati</taxon>
        <taxon>Actinomycetota</taxon>
        <taxon>Actinomycetes</taxon>
        <taxon>Kitasatosporales</taxon>
        <taxon>Streptomycetaceae</taxon>
        <taxon>Streptomyces</taxon>
    </lineage>
</organism>
<keyword evidence="3" id="KW-1185">Reference proteome</keyword>
<keyword evidence="1" id="KW-0175">Coiled coil</keyword>
<sequence length="142" mass="15866">MTLTDLMPIRLGWRDRPVRKHRAVDEVERLQHRLAGAQLLIGGLHLQLDDRDRAHAETVARIDERYTATIRELEERLAEMEQRLSVGVLAEAAAAVTQEMPIITVPVPVPLHQAPFATTNPGRVKPSWTFHDDEAELAGGVA</sequence>
<name>A0ABW3XEK5_9ACTN</name>
<proteinExistence type="predicted"/>
<reference evidence="3" key="1">
    <citation type="journal article" date="2019" name="Int. J. Syst. Evol. Microbiol.">
        <title>The Global Catalogue of Microorganisms (GCM) 10K type strain sequencing project: providing services to taxonomists for standard genome sequencing and annotation.</title>
        <authorList>
            <consortium name="The Broad Institute Genomics Platform"/>
            <consortium name="The Broad Institute Genome Sequencing Center for Infectious Disease"/>
            <person name="Wu L."/>
            <person name="Ma J."/>
        </authorList>
    </citation>
    <scope>NUCLEOTIDE SEQUENCE [LARGE SCALE GENOMIC DNA]</scope>
    <source>
        <strain evidence="3">CGMCC 4.7020</strain>
    </source>
</reference>
<evidence type="ECO:0000313" key="2">
    <source>
        <dbReference type="EMBL" id="MFD1307655.1"/>
    </source>
</evidence>
<protein>
    <submittedName>
        <fullName evidence="2">Uncharacterized protein</fullName>
    </submittedName>
</protein>
<evidence type="ECO:0000313" key="3">
    <source>
        <dbReference type="Proteomes" id="UP001597058"/>
    </source>
</evidence>
<dbReference type="EMBL" id="JBHTMM010000019">
    <property type="protein sequence ID" value="MFD1307655.1"/>
    <property type="molecule type" value="Genomic_DNA"/>
</dbReference>
<dbReference type="RefSeq" id="WP_381242750.1">
    <property type="nucleotide sequence ID" value="NZ_JBHSKH010000136.1"/>
</dbReference>
<comment type="caution">
    <text evidence="2">The sequence shown here is derived from an EMBL/GenBank/DDBJ whole genome shotgun (WGS) entry which is preliminary data.</text>
</comment>
<feature type="coiled-coil region" evidence="1">
    <location>
        <begin position="63"/>
        <end position="90"/>
    </location>
</feature>
<gene>
    <name evidence="2" type="ORF">ACFQ5X_17590</name>
</gene>